<feature type="binding site" evidence="8">
    <location>
        <position position="135"/>
    </location>
    <ligand>
        <name>Mg(2+)</name>
        <dbReference type="ChEBI" id="CHEBI:18420"/>
    </ligand>
</feature>
<feature type="domain" description="DRBM" evidence="9">
    <location>
        <begin position="177"/>
        <end position="252"/>
    </location>
</feature>
<dbReference type="GO" id="GO:0004525">
    <property type="term" value="F:ribonuclease III activity"/>
    <property type="evidence" value="ECO:0007669"/>
    <property type="project" value="UniProtKB-EC"/>
</dbReference>
<dbReference type="Proteomes" id="UP000642094">
    <property type="component" value="Unassembled WGS sequence"/>
</dbReference>
<evidence type="ECO:0000313" key="12">
    <source>
        <dbReference type="Proteomes" id="UP000642094"/>
    </source>
</evidence>
<dbReference type="SMART" id="SM00535">
    <property type="entry name" value="RIBOc"/>
    <property type="match status" value="1"/>
</dbReference>
<dbReference type="PROSITE" id="PS50137">
    <property type="entry name" value="DS_RBD"/>
    <property type="match status" value="1"/>
</dbReference>
<evidence type="ECO:0000256" key="2">
    <source>
        <dbReference type="ARBA" id="ARBA00010183"/>
    </source>
</evidence>
<keyword evidence="3 8" id="KW-0507">mRNA processing</keyword>
<keyword evidence="8" id="KW-0963">Cytoplasm</keyword>
<feature type="domain" description="RNase III" evidence="10">
    <location>
        <begin position="13"/>
        <end position="149"/>
    </location>
</feature>
<keyword evidence="8" id="KW-0698">rRNA processing</keyword>
<protein>
    <recommendedName>
        <fullName evidence="8">Ribonuclease 3</fullName>
        <ecNumber evidence="8">3.1.26.3</ecNumber>
    </recommendedName>
    <alternativeName>
        <fullName evidence="8">Ribonuclease III</fullName>
        <shortName evidence="8">RNase III</shortName>
    </alternativeName>
</protein>
<dbReference type="Gene3D" id="1.10.1520.10">
    <property type="entry name" value="Ribonuclease III domain"/>
    <property type="match status" value="1"/>
</dbReference>
<organism evidence="11 12">
    <name type="scientific">Pseudanabaena mucicola FACHB-723</name>
    <dbReference type="NCBI Taxonomy" id="2692860"/>
    <lineage>
        <taxon>Bacteria</taxon>
        <taxon>Bacillati</taxon>
        <taxon>Cyanobacteriota</taxon>
        <taxon>Cyanophyceae</taxon>
        <taxon>Pseudanabaenales</taxon>
        <taxon>Pseudanabaenaceae</taxon>
        <taxon>Pseudanabaena</taxon>
    </lineage>
</organism>
<feature type="binding site" evidence="8">
    <location>
        <position position="63"/>
    </location>
    <ligand>
        <name>Mg(2+)</name>
        <dbReference type="ChEBI" id="CHEBI:18420"/>
    </ligand>
</feature>
<dbReference type="InterPro" id="IPR011907">
    <property type="entry name" value="RNase_III"/>
</dbReference>
<comment type="subcellular location">
    <subcellularLocation>
        <location evidence="8">Cytoplasm</location>
    </subcellularLocation>
</comment>
<dbReference type="CDD" id="cd00593">
    <property type="entry name" value="RIBOc"/>
    <property type="match status" value="1"/>
</dbReference>
<evidence type="ECO:0000256" key="1">
    <source>
        <dbReference type="ARBA" id="ARBA00000109"/>
    </source>
</evidence>
<keyword evidence="8" id="KW-0479">Metal-binding</keyword>
<keyword evidence="5 8" id="KW-0255">Endonuclease</keyword>
<evidence type="ECO:0000259" key="9">
    <source>
        <dbReference type="PROSITE" id="PS50137"/>
    </source>
</evidence>
<evidence type="ECO:0000259" key="10">
    <source>
        <dbReference type="PROSITE" id="PS50142"/>
    </source>
</evidence>
<dbReference type="Pfam" id="PF14622">
    <property type="entry name" value="Ribonucleas_3_3"/>
    <property type="match status" value="1"/>
</dbReference>
<dbReference type="EC" id="3.1.26.3" evidence="8"/>
<comment type="function">
    <text evidence="8">Digests double-stranded RNA. Involved in the processing of primary rRNA transcript to yield the immediate precursors to the large and small rRNAs (23S and 16S). Processes some mRNAs, and tRNAs when they are encoded in the rRNA operon. Processes pre-crRNA and tracrRNA of type II CRISPR loci if present in the organism.</text>
</comment>
<evidence type="ECO:0000256" key="8">
    <source>
        <dbReference type="HAMAP-Rule" id="MF_00104"/>
    </source>
</evidence>
<keyword evidence="6 8" id="KW-0378">Hydrolase</keyword>
<comment type="subunit">
    <text evidence="8">Homodimer.</text>
</comment>
<keyword evidence="8" id="KW-0460">Magnesium</keyword>
<dbReference type="HAMAP" id="MF_00104">
    <property type="entry name" value="RNase_III"/>
    <property type="match status" value="1"/>
</dbReference>
<comment type="similarity">
    <text evidence="2">Belongs to the ribonuclease III family.</text>
</comment>
<dbReference type="NCBIfam" id="TIGR02191">
    <property type="entry name" value="RNaseIII"/>
    <property type="match status" value="1"/>
</dbReference>
<comment type="caution">
    <text evidence="11">The sequence shown here is derived from an EMBL/GenBank/DDBJ whole genome shotgun (WGS) entry which is preliminary data.</text>
</comment>
<comment type="cofactor">
    <cofactor evidence="8">
        <name>Mg(2+)</name>
        <dbReference type="ChEBI" id="CHEBI:18420"/>
    </cofactor>
</comment>
<gene>
    <name evidence="8 11" type="primary">rnc</name>
    <name evidence="11" type="ORF">H6F41_07800</name>
</gene>
<feature type="active site" evidence="8">
    <location>
        <position position="138"/>
    </location>
</feature>
<evidence type="ECO:0000256" key="7">
    <source>
        <dbReference type="ARBA" id="ARBA00022884"/>
    </source>
</evidence>
<evidence type="ECO:0000313" key="11">
    <source>
        <dbReference type="EMBL" id="MBD2188044.1"/>
    </source>
</evidence>
<evidence type="ECO:0000256" key="4">
    <source>
        <dbReference type="ARBA" id="ARBA00022722"/>
    </source>
</evidence>
<comment type="catalytic activity">
    <reaction evidence="1 8">
        <text>Endonucleolytic cleavage to 5'-phosphomonoester.</text>
        <dbReference type="EC" id="3.1.26.3"/>
    </reaction>
</comment>
<proteinExistence type="inferred from homology"/>
<dbReference type="RefSeq" id="WP_190402907.1">
    <property type="nucleotide sequence ID" value="NZ_JACJQB010000011.1"/>
</dbReference>
<dbReference type="SUPFAM" id="SSF69065">
    <property type="entry name" value="RNase III domain-like"/>
    <property type="match status" value="1"/>
</dbReference>
<dbReference type="EMBL" id="JACJQB010000011">
    <property type="protein sequence ID" value="MBD2188044.1"/>
    <property type="molecule type" value="Genomic_DNA"/>
</dbReference>
<dbReference type="InterPro" id="IPR014720">
    <property type="entry name" value="dsRBD_dom"/>
</dbReference>
<reference evidence="11 12" key="1">
    <citation type="journal article" date="2020" name="ISME J.">
        <title>Comparative genomics reveals insights into cyanobacterial evolution and habitat adaptation.</title>
        <authorList>
            <person name="Chen M.Y."/>
            <person name="Teng W.K."/>
            <person name="Zhao L."/>
            <person name="Hu C.X."/>
            <person name="Zhou Y.K."/>
            <person name="Han B.P."/>
            <person name="Song L.R."/>
            <person name="Shu W.S."/>
        </authorList>
    </citation>
    <scope>NUCLEOTIDE SEQUENCE [LARGE SCALE GENOMIC DNA]</scope>
    <source>
        <strain evidence="11 12">FACHB-723</strain>
    </source>
</reference>
<dbReference type="PANTHER" id="PTHR11207:SF0">
    <property type="entry name" value="RIBONUCLEASE 3"/>
    <property type="match status" value="1"/>
</dbReference>
<evidence type="ECO:0000256" key="6">
    <source>
        <dbReference type="ARBA" id="ARBA00022801"/>
    </source>
</evidence>
<keyword evidence="8" id="KW-0819">tRNA processing</keyword>
<dbReference type="Pfam" id="PF00035">
    <property type="entry name" value="dsrm"/>
    <property type="match status" value="1"/>
</dbReference>
<sequence>MPSTIDPRRHRELVRLLDQMGLDQAKLEQANPSVKAQGFDWMLLDQALVHPSFSTTYNNDQLEFVGDSVLRLSVSLFLKEHYGDRKVGDLAALRSHLVSDQTLAQIAGIYNLQKYVVVSNAARNDTQALRSLLADALEALMAALYISTQDLAFVRQWLDPHMQKFATELLAIPALGNYKVALQELTQGRWKRLPEYRNVDCNLALQTSDQIKQPLFCVEVWFDDRCWGQGQGKSIKAAQQAAAAIALEKMQADTNSK</sequence>
<dbReference type="PROSITE" id="PS50142">
    <property type="entry name" value="RNASE_3_2"/>
    <property type="match status" value="1"/>
</dbReference>
<dbReference type="Gene3D" id="3.30.160.20">
    <property type="match status" value="1"/>
</dbReference>
<keyword evidence="7 8" id="KW-0694">RNA-binding</keyword>
<name>A0ABR7ZW97_9CYAN</name>
<feature type="binding site" evidence="8">
    <location>
        <position position="138"/>
    </location>
    <ligand>
        <name>Mg(2+)</name>
        <dbReference type="ChEBI" id="CHEBI:18420"/>
    </ligand>
</feature>
<evidence type="ECO:0000256" key="5">
    <source>
        <dbReference type="ARBA" id="ARBA00022759"/>
    </source>
</evidence>
<dbReference type="PROSITE" id="PS00517">
    <property type="entry name" value="RNASE_3_1"/>
    <property type="match status" value="1"/>
</dbReference>
<dbReference type="SMART" id="SM00358">
    <property type="entry name" value="DSRM"/>
    <property type="match status" value="1"/>
</dbReference>
<evidence type="ECO:0000256" key="3">
    <source>
        <dbReference type="ARBA" id="ARBA00022664"/>
    </source>
</evidence>
<dbReference type="InterPro" id="IPR000999">
    <property type="entry name" value="RNase_III_dom"/>
</dbReference>
<keyword evidence="4 8" id="KW-0540">Nuclease</keyword>
<feature type="active site" evidence="8">
    <location>
        <position position="67"/>
    </location>
</feature>
<dbReference type="InterPro" id="IPR036389">
    <property type="entry name" value="RNase_III_sf"/>
</dbReference>
<dbReference type="SUPFAM" id="SSF54768">
    <property type="entry name" value="dsRNA-binding domain-like"/>
    <property type="match status" value="1"/>
</dbReference>
<keyword evidence="12" id="KW-1185">Reference proteome</keyword>
<keyword evidence="8" id="KW-0699">rRNA-binding</keyword>
<accession>A0ABR7ZW97</accession>
<dbReference type="PANTHER" id="PTHR11207">
    <property type="entry name" value="RIBONUCLEASE III"/>
    <property type="match status" value="1"/>
</dbReference>